<dbReference type="GO" id="GO:0005739">
    <property type="term" value="C:mitochondrion"/>
    <property type="evidence" value="ECO:0007669"/>
    <property type="project" value="UniProtKB-SubCell"/>
</dbReference>
<evidence type="ECO:0000256" key="1">
    <source>
        <dbReference type="ARBA" id="ARBA00004173"/>
    </source>
</evidence>
<keyword evidence="2" id="KW-0496">Mitochondrion</keyword>
<reference evidence="4" key="1">
    <citation type="journal article" date="2015" name="PLoS ONE">
        <title>Comprehensive Evaluation of Toxoplasma gondii VEG and Neospora caninum LIV Genomes with Tachyzoite Stage Transcriptome and Proteome Defines Novel Transcript Features.</title>
        <authorList>
            <person name="Ramaprasad A."/>
            <person name="Mourier T."/>
            <person name="Naeem R."/>
            <person name="Malas T.B."/>
            <person name="Moussa E."/>
            <person name="Panigrahi A."/>
            <person name="Vermont S.J."/>
            <person name="Otto T.D."/>
            <person name="Wastling J."/>
            <person name="Pain A."/>
        </authorList>
    </citation>
    <scope>NUCLEOTIDE SEQUENCE</scope>
    <source>
        <strain evidence="4">Liverpool</strain>
    </source>
</reference>
<organism evidence="4">
    <name type="scientific">Neospora caninum (strain Liverpool)</name>
    <dbReference type="NCBI Taxonomy" id="572307"/>
    <lineage>
        <taxon>Eukaryota</taxon>
        <taxon>Sar</taxon>
        <taxon>Alveolata</taxon>
        <taxon>Apicomplexa</taxon>
        <taxon>Conoidasida</taxon>
        <taxon>Coccidia</taxon>
        <taxon>Eucoccidiorida</taxon>
        <taxon>Eimeriorina</taxon>
        <taxon>Sarcocystidae</taxon>
        <taxon>Neospora</taxon>
    </lineage>
</organism>
<dbReference type="GO" id="GO:0042775">
    <property type="term" value="P:mitochondrial ATP synthesis coupled electron transport"/>
    <property type="evidence" value="ECO:0007669"/>
    <property type="project" value="TreeGrafter"/>
</dbReference>
<comment type="subcellular location">
    <subcellularLocation>
        <location evidence="1">Mitochondrion</location>
    </subcellularLocation>
</comment>
<dbReference type="PANTHER" id="PTHR46690">
    <property type="entry name" value="CYTOCHROME C OXIDASE ASSEMBLY FACTOR 6 HOMOLOG"/>
    <property type="match status" value="1"/>
</dbReference>
<dbReference type="GO" id="GO:0008535">
    <property type="term" value="P:respiratory chain complex IV assembly"/>
    <property type="evidence" value="ECO:0007669"/>
    <property type="project" value="InterPro"/>
</dbReference>
<name>A0A0F7U945_NEOCL</name>
<keyword evidence="3" id="KW-1015">Disulfide bond</keyword>
<dbReference type="InterPro" id="IPR042289">
    <property type="entry name" value="COA6"/>
</dbReference>
<dbReference type="AlphaFoldDB" id="A0A0F7U945"/>
<evidence type="ECO:0000256" key="2">
    <source>
        <dbReference type="ARBA" id="ARBA00023128"/>
    </source>
</evidence>
<protein>
    <submittedName>
        <fullName evidence="4">Uncharacterized protein</fullName>
    </submittedName>
</protein>
<dbReference type="Pfam" id="PF02297">
    <property type="entry name" value="COX6B"/>
    <property type="match status" value="1"/>
</dbReference>
<dbReference type="SUPFAM" id="SSF47694">
    <property type="entry name" value="Cytochrome c oxidase subunit h"/>
    <property type="match status" value="1"/>
</dbReference>
<proteinExistence type="predicted"/>
<dbReference type="EMBL" id="LN714481">
    <property type="protein sequence ID" value="CEL66368.1"/>
    <property type="molecule type" value="Genomic_DNA"/>
</dbReference>
<dbReference type="PROSITE" id="PS51808">
    <property type="entry name" value="CHCH"/>
    <property type="match status" value="1"/>
</dbReference>
<dbReference type="InterPro" id="IPR048280">
    <property type="entry name" value="COX6B-like"/>
</dbReference>
<dbReference type="PANTHER" id="PTHR46690:SF1">
    <property type="entry name" value="CYTOCHROME C OXIDASE ASSEMBLY FACTOR 6 HOMOLOG"/>
    <property type="match status" value="1"/>
</dbReference>
<gene>
    <name evidence="4" type="ORF">BN1204_021855</name>
</gene>
<sequence>MGSALSVTKKDTTDGLQQGRVNNVSRTACWAAKDEYFACLDRHDGDSYSECKEYKQRFEERCLPSWQKHFMAQRGYGDRSPR</sequence>
<dbReference type="Gene3D" id="1.10.10.140">
    <property type="entry name" value="Cytochrome c oxidase, subunit VIb"/>
    <property type="match status" value="1"/>
</dbReference>
<evidence type="ECO:0000256" key="3">
    <source>
        <dbReference type="ARBA" id="ARBA00023157"/>
    </source>
</evidence>
<dbReference type="InterPro" id="IPR036549">
    <property type="entry name" value="CX6/COA6-like_sf"/>
</dbReference>
<accession>A0A0F7U945</accession>
<evidence type="ECO:0000313" key="4">
    <source>
        <dbReference type="EMBL" id="CEL66368.1"/>
    </source>
</evidence>